<sequence>MSAVAGPDDTGGQQPGGNDAVDADESELRILLERAVPRLPAPTERMQRVRERVARRRRSRRAAGAAAGAVSALLVAGTLLPGVTGGGGGSALPAASAPLPPSGPHVVKLRHDGPAGLLLLLPASWDFLEAEADPRQKATARGYAATQPLATYDRPCSGDPWGCPPVKTLKGGGALLVVTVEQPGPLGKKALRPPVLHESGTVPPGCRAIGGVRALSGLIGGPNTGDPLATAHLCLAEDADRALGEARHMIAGARFVPAGADTGPTPPPPGSTPGQDGDHVQPED</sequence>
<protein>
    <submittedName>
        <fullName evidence="2">Uncharacterized protein</fullName>
    </submittedName>
</protein>
<gene>
    <name evidence="2" type="ORF">SSDG_02993</name>
</gene>
<dbReference type="AlphaFoldDB" id="B5HC14"/>
<proteinExistence type="predicted"/>
<feature type="compositionally biased region" description="Low complexity" evidence="1">
    <location>
        <begin position="1"/>
        <end position="12"/>
    </location>
</feature>
<organism evidence="2 3">
    <name type="scientific">Streptomyces pristinaespiralis (strain ATCC 25486 / DSM 40338 / CBS 914.69 / JCM 4507 / KCC S-0507 / NBRC 13074 / NRRL 2958 / 5647)</name>
    <dbReference type="NCBI Taxonomy" id="457429"/>
    <lineage>
        <taxon>Bacteria</taxon>
        <taxon>Bacillati</taxon>
        <taxon>Actinomycetota</taxon>
        <taxon>Actinomycetes</taxon>
        <taxon>Kitasatosporales</taxon>
        <taxon>Streptomycetaceae</taxon>
        <taxon>Streptomyces</taxon>
    </lineage>
</organism>
<evidence type="ECO:0000256" key="1">
    <source>
        <dbReference type="SAM" id="MobiDB-lite"/>
    </source>
</evidence>
<feature type="region of interest" description="Disordered" evidence="1">
    <location>
        <begin position="255"/>
        <end position="284"/>
    </location>
</feature>
<reference evidence="3" key="2">
    <citation type="submission" date="2009-10" db="EMBL/GenBank/DDBJ databases">
        <title>The genome sequence of Streptomyces pristinaespiralis strain ATCC 25486.</title>
        <authorList>
            <consortium name="The Broad Institute Genome Sequencing Platform"/>
            <consortium name="Broad Institute Microbial Sequencing Center"/>
            <person name="Fischbach M."/>
            <person name="Godfrey P."/>
            <person name="Ward D."/>
            <person name="Young S."/>
            <person name="Zeng Q."/>
            <person name="Koehrsen M."/>
            <person name="Alvarado L."/>
            <person name="Berlin A.M."/>
            <person name="Bochicchio J."/>
            <person name="Borenstein D."/>
            <person name="Chapman S.B."/>
            <person name="Chen Z."/>
            <person name="Engels R."/>
            <person name="Freedman E."/>
            <person name="Gellesch M."/>
            <person name="Goldberg J."/>
            <person name="Griggs A."/>
            <person name="Gujja S."/>
            <person name="Heilman E.R."/>
            <person name="Heiman D.I."/>
            <person name="Hepburn T.A."/>
            <person name="Howarth C."/>
            <person name="Jen D."/>
            <person name="Larson L."/>
            <person name="Lewis B."/>
            <person name="Mehta T."/>
            <person name="Park D."/>
            <person name="Pearson M."/>
            <person name="Richards J."/>
            <person name="Roberts A."/>
            <person name="Saif S."/>
            <person name="Shea T.D."/>
            <person name="Shenoy N."/>
            <person name="Sisk P."/>
            <person name="Stolte C."/>
            <person name="Sykes S.N."/>
            <person name="Thomson T."/>
            <person name="Walk T."/>
            <person name="White J."/>
            <person name="Yandava C."/>
            <person name="Straight P."/>
            <person name="Clardy J."/>
            <person name="Hung D."/>
            <person name="Kolter R."/>
            <person name="Mekalanos J."/>
            <person name="Walker S."/>
            <person name="Walsh C.T."/>
            <person name="Wieland-Brown L.C."/>
            <person name="Haas B."/>
            <person name="Nusbaum C."/>
            <person name="Birren B."/>
        </authorList>
    </citation>
    <scope>NUCLEOTIDE SEQUENCE [LARGE SCALE GENOMIC DNA]</scope>
    <source>
        <strain evidence="3">ATCC 25486 / DSM 40338 / CBS 914.69 / JCM 4507 / NBRC 13074 / NRRL 2958 / 5647</strain>
    </source>
</reference>
<evidence type="ECO:0000313" key="3">
    <source>
        <dbReference type="Proteomes" id="UP000002805"/>
    </source>
</evidence>
<reference evidence="3" key="1">
    <citation type="submission" date="2008-02" db="EMBL/GenBank/DDBJ databases">
        <authorList>
            <consortium name="The Broad Institute Genome Sequencing Platform"/>
            <person name="Fischbach M."/>
            <person name="Ward D."/>
            <person name="Young S."/>
            <person name="Jaffe D."/>
            <person name="Gnerre S."/>
            <person name="Berlin A."/>
            <person name="Heiman D."/>
            <person name="Hepburn T."/>
            <person name="Sykes S."/>
            <person name="Alvarado L."/>
            <person name="Kodira C.D."/>
            <person name="Straight P."/>
            <person name="Clardy J."/>
            <person name="Hung D."/>
            <person name="Kolter R."/>
            <person name="Mekalanos J."/>
            <person name="Walker S."/>
            <person name="Walsh C.T."/>
            <person name="Lander E."/>
            <person name="Galagan J."/>
            <person name="Nusbaum C."/>
            <person name="Birren B."/>
        </authorList>
    </citation>
    <scope>NUCLEOTIDE SEQUENCE [LARGE SCALE GENOMIC DNA]</scope>
    <source>
        <strain evidence="3">ATCC 25486 / DSM 40338 / CBS 914.69 / JCM 4507 / NBRC 13074 / NRRL 2958 / 5647</strain>
    </source>
</reference>
<dbReference type="EMBL" id="CM000950">
    <property type="protein sequence ID" value="EDY64375.1"/>
    <property type="molecule type" value="Genomic_DNA"/>
</dbReference>
<dbReference type="eggNOG" id="ENOG5031T85">
    <property type="taxonomic scope" value="Bacteria"/>
</dbReference>
<accession>B5HC14</accession>
<evidence type="ECO:0000313" key="2">
    <source>
        <dbReference type="EMBL" id="EDY64375.1"/>
    </source>
</evidence>
<feature type="region of interest" description="Disordered" evidence="1">
    <location>
        <begin position="1"/>
        <end position="26"/>
    </location>
</feature>
<dbReference type="Proteomes" id="UP000002805">
    <property type="component" value="Chromosome"/>
</dbReference>
<keyword evidence="3" id="KW-1185">Reference proteome</keyword>
<dbReference type="HOGENOM" id="CLU_979761_0_0_11"/>
<name>B5HC14_STRE2</name>